<evidence type="ECO:0000313" key="1">
    <source>
        <dbReference type="EMBL" id="KXU81166.1"/>
    </source>
</evidence>
<comment type="caution">
    <text evidence="1">The sequence shown here is derived from an EMBL/GenBank/DDBJ whole genome shotgun (WGS) entry which is preliminary data.</text>
</comment>
<dbReference type="RefSeq" id="WP_026456411.1">
    <property type="nucleotide sequence ID" value="NZ_AP027939.1"/>
</dbReference>
<evidence type="ECO:0000313" key="2">
    <source>
        <dbReference type="Proteomes" id="UP000078435"/>
    </source>
</evidence>
<dbReference type="EMBL" id="JMGO02000002">
    <property type="protein sequence ID" value="KXU81166.1"/>
    <property type="molecule type" value="Genomic_DNA"/>
</dbReference>
<gene>
    <name evidence="1" type="ORF">LCR_05480</name>
</gene>
<dbReference type="OrthoDB" id="5590091at2"/>
<dbReference type="AlphaFoldDB" id="A0A175VK86"/>
<dbReference type="GeneID" id="92812122"/>
<organism evidence="1 2">
    <name type="scientific">Aeromonas enteropelogenes</name>
    <name type="common">Aeromonas trota</name>
    <dbReference type="NCBI Taxonomy" id="29489"/>
    <lineage>
        <taxon>Bacteria</taxon>
        <taxon>Pseudomonadati</taxon>
        <taxon>Pseudomonadota</taxon>
        <taxon>Gammaproteobacteria</taxon>
        <taxon>Aeromonadales</taxon>
        <taxon>Aeromonadaceae</taxon>
        <taxon>Aeromonas</taxon>
    </lineage>
</organism>
<name>A0A175VK86_AEREN</name>
<protein>
    <submittedName>
        <fullName evidence="1">Uncharacterized protein</fullName>
    </submittedName>
</protein>
<accession>A0A175VK86</accession>
<sequence>MFLFDVTGIEGGRASIRIQALDWTQTGPVTFQCDDDQLALVLLRDCRCDAVGFFTLLSGCKPLHLEQWLSYLQESGRIGKWSHQIESPADDDYLARAGLPSEELNALLGQVYHVAGFNRLQINRYLKHRHNPSSLATRYDQKELERYRQLNDIILTLLKLKHPH</sequence>
<proteinExistence type="predicted"/>
<dbReference type="Proteomes" id="UP000078435">
    <property type="component" value="Unassembled WGS sequence"/>
</dbReference>
<reference evidence="1 2" key="1">
    <citation type="submission" date="2016-02" db="EMBL/GenBank/DDBJ databases">
        <title>Draft genome sequence of Aeromonas trota strain 1999lcr isolated from cerebrospinal fluid (CSF).</title>
        <authorList>
            <person name="Dallagassa C.B."/>
            <person name="Prediger K.C."/>
            <person name="Weiss V.A."/>
            <person name="Assis F.E."/>
            <person name="Baura V."/>
            <person name="Cruz L.M."/>
            <person name="Souza E.M."/>
            <person name="Pedrosa F.O."/>
            <person name="Fadel-Picheth C.M."/>
        </authorList>
    </citation>
    <scope>NUCLEOTIDE SEQUENCE [LARGE SCALE GENOMIC DNA]</scope>
    <source>
        <strain evidence="1 2">1999lcr</strain>
    </source>
</reference>